<reference evidence="2 3" key="1">
    <citation type="journal article" date="2016" name="Mol. Biol. Evol.">
        <title>Comparative Genomics of Early-Diverging Mushroom-Forming Fungi Provides Insights into the Origins of Lignocellulose Decay Capabilities.</title>
        <authorList>
            <person name="Nagy L.G."/>
            <person name="Riley R."/>
            <person name="Tritt A."/>
            <person name="Adam C."/>
            <person name="Daum C."/>
            <person name="Floudas D."/>
            <person name="Sun H."/>
            <person name="Yadav J.S."/>
            <person name="Pangilinan J."/>
            <person name="Larsson K.H."/>
            <person name="Matsuura K."/>
            <person name="Barry K."/>
            <person name="Labutti K."/>
            <person name="Kuo R."/>
            <person name="Ohm R.A."/>
            <person name="Bhattacharya S.S."/>
            <person name="Shirouzu T."/>
            <person name="Yoshinaga Y."/>
            <person name="Martin F.M."/>
            <person name="Grigoriev I.V."/>
            <person name="Hibbett D.S."/>
        </authorList>
    </citation>
    <scope>NUCLEOTIDE SEQUENCE [LARGE SCALE GENOMIC DNA]</scope>
    <source>
        <strain evidence="2 3">TUFC12733</strain>
    </source>
</reference>
<sequence length="325" mass="37427">MSTKRTTPLHIVDGKTVIKLKASLLVAQQHFEEIHPDRWAEIKTMRHNDRRSRRPSCQILFRVQEDKEKRKERGKEKESDRWLCLAPEGDAAFWRRHVQACESAHESAIAIDIDMGGGRPPDLVNLFETLKKAYVARNGFSADEMLGRVLLDLVQCRMGGLHLQRNPSHPPEQAPDNDSDVVESDAEASHVLNMDHMDEDVEDEDDMGENGEVEEEEEEDNNEEDNDEEDNDEEDNDDEDNYEEDNEEGHEHHSPDIDAINAAVETRTRIENVAAGAKELHNKTKQDYEVAKQRYDMLKSGYDSKKRQFDERQEEIRKLQALGAE</sequence>
<accession>A0A167GUR5</accession>
<keyword evidence="3" id="KW-1185">Reference proteome</keyword>
<feature type="region of interest" description="Disordered" evidence="1">
    <location>
        <begin position="162"/>
        <end position="261"/>
    </location>
</feature>
<feature type="compositionally biased region" description="Acidic residues" evidence="1">
    <location>
        <begin position="175"/>
        <end position="186"/>
    </location>
</feature>
<gene>
    <name evidence="2" type="ORF">CALVIDRAFT_531123</name>
</gene>
<evidence type="ECO:0000313" key="3">
    <source>
        <dbReference type="Proteomes" id="UP000076738"/>
    </source>
</evidence>
<name>A0A167GUR5_CALVF</name>
<feature type="compositionally biased region" description="Acidic residues" evidence="1">
    <location>
        <begin position="197"/>
        <end position="248"/>
    </location>
</feature>
<evidence type="ECO:0000313" key="2">
    <source>
        <dbReference type="EMBL" id="KZO90928.1"/>
    </source>
</evidence>
<organism evidence="2 3">
    <name type="scientific">Calocera viscosa (strain TUFC12733)</name>
    <dbReference type="NCBI Taxonomy" id="1330018"/>
    <lineage>
        <taxon>Eukaryota</taxon>
        <taxon>Fungi</taxon>
        <taxon>Dikarya</taxon>
        <taxon>Basidiomycota</taxon>
        <taxon>Agaricomycotina</taxon>
        <taxon>Dacrymycetes</taxon>
        <taxon>Dacrymycetales</taxon>
        <taxon>Dacrymycetaceae</taxon>
        <taxon>Calocera</taxon>
    </lineage>
</organism>
<protein>
    <submittedName>
        <fullName evidence="2">Uncharacterized protein</fullName>
    </submittedName>
</protein>
<dbReference type="EMBL" id="KV417331">
    <property type="protein sequence ID" value="KZO90928.1"/>
    <property type="molecule type" value="Genomic_DNA"/>
</dbReference>
<proteinExistence type="predicted"/>
<evidence type="ECO:0000256" key="1">
    <source>
        <dbReference type="SAM" id="MobiDB-lite"/>
    </source>
</evidence>
<dbReference type="Proteomes" id="UP000076738">
    <property type="component" value="Unassembled WGS sequence"/>
</dbReference>
<dbReference type="AlphaFoldDB" id="A0A167GUR5"/>